<accession>A0A368JUT8</accession>
<dbReference type="RefSeq" id="WP_114403949.1">
    <property type="nucleotide sequence ID" value="NZ_QOWE01000001.1"/>
</dbReference>
<dbReference type="OrthoDB" id="668969at2"/>
<dbReference type="Gene3D" id="3.90.1570.10">
    <property type="entry name" value="tt1808, chain A"/>
    <property type="match status" value="1"/>
</dbReference>
<dbReference type="EMBL" id="QOWE01000001">
    <property type="protein sequence ID" value="RCR71418.1"/>
    <property type="molecule type" value="Genomic_DNA"/>
</dbReference>
<dbReference type="InterPro" id="IPR012296">
    <property type="entry name" value="Nuclease_put_TT1808"/>
</dbReference>
<proteinExistence type="predicted"/>
<organism evidence="2 3">
    <name type="scientific">Larkinella punicea</name>
    <dbReference type="NCBI Taxonomy" id="2315727"/>
    <lineage>
        <taxon>Bacteria</taxon>
        <taxon>Pseudomonadati</taxon>
        <taxon>Bacteroidota</taxon>
        <taxon>Cytophagia</taxon>
        <taxon>Cytophagales</taxon>
        <taxon>Spirosomataceae</taxon>
        <taxon>Larkinella</taxon>
    </lineage>
</organism>
<dbReference type="PANTHER" id="PTHR36558:SF1">
    <property type="entry name" value="RESTRICTION ENDONUCLEASE DOMAIN-CONTAINING PROTEIN-RELATED"/>
    <property type="match status" value="1"/>
</dbReference>
<protein>
    <submittedName>
        <fullName evidence="2">Uma2 family endonuclease</fullName>
    </submittedName>
</protein>
<dbReference type="InterPro" id="IPR011335">
    <property type="entry name" value="Restrct_endonuc-II-like"/>
</dbReference>
<comment type="caution">
    <text evidence="2">The sequence shown here is derived from an EMBL/GenBank/DDBJ whole genome shotgun (WGS) entry which is preliminary data.</text>
</comment>
<sequence>MIPAPPVTRVSEEEYFALLKESTEKLEYHDGEVVAMAGAQLPHNLIASNLIASLWNCLKDGDCLVLNSDQLVHLADCYKYVFPDLAIVCQKPILTECHGLDVLENPEIIVEILSDSTELFDRTEKFDCYKQIASVKEYVLVASKKKKVEVFRRTESNEWLLHDYLPQDEVVKVGACTLLMDDIYRKVGFEQQQVGQK</sequence>
<dbReference type="InterPro" id="IPR008538">
    <property type="entry name" value="Uma2"/>
</dbReference>
<dbReference type="PANTHER" id="PTHR36558">
    <property type="entry name" value="GLR1098 PROTEIN"/>
    <property type="match status" value="1"/>
</dbReference>
<feature type="domain" description="Putative restriction endonuclease" evidence="1">
    <location>
        <begin position="13"/>
        <end position="173"/>
    </location>
</feature>
<dbReference type="AlphaFoldDB" id="A0A368JUT8"/>
<dbReference type="GO" id="GO:0004519">
    <property type="term" value="F:endonuclease activity"/>
    <property type="evidence" value="ECO:0007669"/>
    <property type="project" value="UniProtKB-KW"/>
</dbReference>
<keyword evidence="2" id="KW-0378">Hydrolase</keyword>
<gene>
    <name evidence="2" type="ORF">DUE52_00320</name>
</gene>
<keyword evidence="2" id="KW-0255">Endonuclease</keyword>
<keyword evidence="3" id="KW-1185">Reference proteome</keyword>
<keyword evidence="2" id="KW-0540">Nuclease</keyword>
<evidence type="ECO:0000313" key="2">
    <source>
        <dbReference type="EMBL" id="RCR71418.1"/>
    </source>
</evidence>
<dbReference type="SUPFAM" id="SSF52980">
    <property type="entry name" value="Restriction endonuclease-like"/>
    <property type="match status" value="1"/>
</dbReference>
<evidence type="ECO:0000259" key="1">
    <source>
        <dbReference type="Pfam" id="PF05685"/>
    </source>
</evidence>
<reference evidence="2 3" key="1">
    <citation type="submission" date="2018-07" db="EMBL/GenBank/DDBJ databases">
        <title>Genome analysis of Larkinella rosea.</title>
        <authorList>
            <person name="Zhou Z."/>
            <person name="Wang G."/>
        </authorList>
    </citation>
    <scope>NUCLEOTIDE SEQUENCE [LARGE SCALE GENOMIC DNA]</scope>
    <source>
        <strain evidence="3">zzj9</strain>
    </source>
</reference>
<dbReference type="Proteomes" id="UP000253383">
    <property type="component" value="Unassembled WGS sequence"/>
</dbReference>
<dbReference type="CDD" id="cd06260">
    <property type="entry name" value="DUF820-like"/>
    <property type="match status" value="1"/>
</dbReference>
<dbReference type="Pfam" id="PF05685">
    <property type="entry name" value="Uma2"/>
    <property type="match status" value="1"/>
</dbReference>
<evidence type="ECO:0000313" key="3">
    <source>
        <dbReference type="Proteomes" id="UP000253383"/>
    </source>
</evidence>
<name>A0A368JUT8_9BACT</name>